<accession>A0ABD0LPB2</accession>
<reference evidence="2 3" key="1">
    <citation type="journal article" date="2023" name="Sci. Data">
        <title>Genome assembly of the Korean intertidal mud-creeper Batillaria attramentaria.</title>
        <authorList>
            <person name="Patra A.K."/>
            <person name="Ho P.T."/>
            <person name="Jun S."/>
            <person name="Lee S.J."/>
            <person name="Kim Y."/>
            <person name="Won Y.J."/>
        </authorList>
    </citation>
    <scope>NUCLEOTIDE SEQUENCE [LARGE SCALE GENOMIC DNA]</scope>
    <source>
        <strain evidence="2">Wonlab-2016</strain>
    </source>
</reference>
<organism evidence="2 3">
    <name type="scientific">Batillaria attramentaria</name>
    <dbReference type="NCBI Taxonomy" id="370345"/>
    <lineage>
        <taxon>Eukaryota</taxon>
        <taxon>Metazoa</taxon>
        <taxon>Spiralia</taxon>
        <taxon>Lophotrochozoa</taxon>
        <taxon>Mollusca</taxon>
        <taxon>Gastropoda</taxon>
        <taxon>Caenogastropoda</taxon>
        <taxon>Sorbeoconcha</taxon>
        <taxon>Cerithioidea</taxon>
        <taxon>Batillariidae</taxon>
        <taxon>Batillaria</taxon>
    </lineage>
</organism>
<dbReference type="EMBL" id="JACVVK020000033">
    <property type="protein sequence ID" value="KAK7501081.1"/>
    <property type="molecule type" value="Genomic_DNA"/>
</dbReference>
<dbReference type="AlphaFoldDB" id="A0ABD0LPB2"/>
<gene>
    <name evidence="2" type="ORF">BaRGS_00007566</name>
</gene>
<feature type="non-terminal residue" evidence="2">
    <location>
        <position position="225"/>
    </location>
</feature>
<dbReference type="InterPro" id="IPR050774">
    <property type="entry name" value="KCMF1/Dystrophin"/>
</dbReference>
<evidence type="ECO:0000256" key="1">
    <source>
        <dbReference type="SAM" id="Coils"/>
    </source>
</evidence>
<keyword evidence="3" id="KW-1185">Reference proteome</keyword>
<name>A0ABD0LPB2_9CAEN</name>
<protein>
    <submittedName>
        <fullName evidence="2">Uncharacterized protein</fullName>
    </submittedName>
</protein>
<feature type="coiled-coil region" evidence="1">
    <location>
        <begin position="42"/>
        <end position="125"/>
    </location>
</feature>
<keyword evidence="1" id="KW-0175">Coiled coil</keyword>
<comment type="caution">
    <text evidence="2">The sequence shown here is derived from an EMBL/GenBank/DDBJ whole genome shotgun (WGS) entry which is preliminary data.</text>
</comment>
<proteinExistence type="predicted"/>
<evidence type="ECO:0000313" key="2">
    <source>
        <dbReference type="EMBL" id="KAK7501081.1"/>
    </source>
</evidence>
<dbReference type="PANTHER" id="PTHR12268">
    <property type="entry name" value="E3 UBIQUITIN-PROTEIN LIGASE KCMF1"/>
    <property type="match status" value="1"/>
</dbReference>
<dbReference type="Proteomes" id="UP001519460">
    <property type="component" value="Unassembled WGS sequence"/>
</dbReference>
<sequence length="225" mass="25232">MVHSPAFSVAGCHVCAVRIFSVFSPVVKSRSPTELHYNLDSNRAQRDLVAQLEAKNREIMREIQRLRLEQEAFANETESGATYNPTLLAELRLLRQRKDELETRMSALQESRKDLMVQLESLMKLLKSPISPVEPASPSFIGSPLNEFVQVTNDQLQDIILKSNKTSPDADPIPTKLVLEILDILLPVTAKIINISLATGKVWAICFKRAVVNPSSRRLGSIHQH</sequence>
<evidence type="ECO:0000313" key="3">
    <source>
        <dbReference type="Proteomes" id="UP001519460"/>
    </source>
</evidence>
<dbReference type="PANTHER" id="PTHR12268:SF27">
    <property type="entry name" value="DYSTROBREVIN, ISOFORM F"/>
    <property type="match status" value="1"/>
</dbReference>